<evidence type="ECO:0000313" key="3">
    <source>
        <dbReference type="Proteomes" id="UP000660611"/>
    </source>
</evidence>
<organism evidence="2 3">
    <name type="scientific">Dactylosporangium siamense</name>
    <dbReference type="NCBI Taxonomy" id="685454"/>
    <lineage>
        <taxon>Bacteria</taxon>
        <taxon>Bacillati</taxon>
        <taxon>Actinomycetota</taxon>
        <taxon>Actinomycetes</taxon>
        <taxon>Micromonosporales</taxon>
        <taxon>Micromonosporaceae</taxon>
        <taxon>Dactylosporangium</taxon>
    </lineage>
</organism>
<dbReference type="SUPFAM" id="SSF109854">
    <property type="entry name" value="DinB/YfiT-like putative metalloenzymes"/>
    <property type="match status" value="1"/>
</dbReference>
<gene>
    <name evidence="2" type="ORF">Dsi01nite_011230</name>
</gene>
<dbReference type="Pfam" id="PF12867">
    <property type="entry name" value="DinB_2"/>
    <property type="match status" value="1"/>
</dbReference>
<proteinExistence type="predicted"/>
<feature type="domain" description="DinB-like" evidence="1">
    <location>
        <begin position="47"/>
        <end position="165"/>
    </location>
</feature>
<dbReference type="InterPro" id="IPR024775">
    <property type="entry name" value="DinB-like"/>
</dbReference>
<dbReference type="InterPro" id="IPR034660">
    <property type="entry name" value="DinB/YfiT-like"/>
</dbReference>
<name>A0A919PGT2_9ACTN</name>
<accession>A0A919PGT2</accession>
<comment type="caution">
    <text evidence="2">The sequence shown here is derived from an EMBL/GenBank/DDBJ whole genome shotgun (WGS) entry which is preliminary data.</text>
</comment>
<reference evidence="2" key="1">
    <citation type="submission" date="2021-01" db="EMBL/GenBank/DDBJ databases">
        <title>Whole genome shotgun sequence of Dactylosporangium siamense NBRC 106093.</title>
        <authorList>
            <person name="Komaki H."/>
            <person name="Tamura T."/>
        </authorList>
    </citation>
    <scope>NUCLEOTIDE SEQUENCE</scope>
    <source>
        <strain evidence="2">NBRC 106093</strain>
    </source>
</reference>
<keyword evidence="3" id="KW-1185">Reference proteome</keyword>
<evidence type="ECO:0000259" key="1">
    <source>
        <dbReference type="Pfam" id="PF12867"/>
    </source>
</evidence>
<dbReference type="Gene3D" id="1.20.120.450">
    <property type="entry name" value="dinb family like domain"/>
    <property type="match status" value="1"/>
</dbReference>
<sequence length="169" mass="18766">MQQDIVGGVDHCGECGFAYDSVTARDLPGRLAAAGPRFGAALAGIPDPRRRPSPEVWSPLEYTCHVRDVLRVQGRRLDLALRTDDPEFVAMGREDLVVSDAYNAQDPRVVVAQLAAAADELARAFTALSPAQWERTGIYNWPVVESRTMLWLGRHTVHEVEHHLLDLTR</sequence>
<dbReference type="Proteomes" id="UP000660611">
    <property type="component" value="Unassembled WGS sequence"/>
</dbReference>
<protein>
    <recommendedName>
        <fullName evidence="1">DinB-like domain-containing protein</fullName>
    </recommendedName>
</protein>
<dbReference type="AlphaFoldDB" id="A0A919PGT2"/>
<evidence type="ECO:0000313" key="2">
    <source>
        <dbReference type="EMBL" id="GIG43082.1"/>
    </source>
</evidence>
<dbReference type="EMBL" id="BONQ01000019">
    <property type="protein sequence ID" value="GIG43082.1"/>
    <property type="molecule type" value="Genomic_DNA"/>
</dbReference>